<gene>
    <name evidence="1" type="ORF">J0383_07885</name>
</gene>
<sequence>MKKVILFLTLTFLTACSSDETIKEVIKEVPVEVIKEVPVIVDNTAPSTLVKTENWLKSHYNGYGSVNAANILKTEIKKCLDEGNNYQFFNIYIGDHRHDKNDIPGVAGYGNPSTVIVVFFKNNKSQEIRVYEPYGENLRYADHLTVKQTNYTFVDDFFKNELIGSISTADFLKL</sequence>
<accession>A0ABX7QJA9</accession>
<dbReference type="Proteomes" id="UP000663440">
    <property type="component" value="Chromosome"/>
</dbReference>
<organism evidence="1 2">
    <name type="scientific">Flavobacterium endoglycinae</name>
    <dbReference type="NCBI Taxonomy" id="2816357"/>
    <lineage>
        <taxon>Bacteria</taxon>
        <taxon>Pseudomonadati</taxon>
        <taxon>Bacteroidota</taxon>
        <taxon>Flavobacteriia</taxon>
        <taxon>Flavobacteriales</taxon>
        <taxon>Flavobacteriaceae</taxon>
        <taxon>Flavobacterium</taxon>
    </lineage>
</organism>
<dbReference type="PROSITE" id="PS51257">
    <property type="entry name" value="PROKAR_LIPOPROTEIN"/>
    <property type="match status" value="1"/>
</dbReference>
<evidence type="ECO:0008006" key="3">
    <source>
        <dbReference type="Google" id="ProtNLM"/>
    </source>
</evidence>
<keyword evidence="2" id="KW-1185">Reference proteome</keyword>
<reference evidence="1 2" key="1">
    <citation type="submission" date="2021-03" db="EMBL/GenBank/DDBJ databases">
        <title>Flavobacterium kribbensis sp. nov, an endophytic bacteria, isolated from soybean.</title>
        <authorList>
            <person name="Lee J."/>
            <person name="Seo J."/>
        </authorList>
    </citation>
    <scope>NUCLEOTIDE SEQUENCE [LARGE SCALE GENOMIC DNA]</scope>
    <source>
        <strain evidence="1 2">BB8</strain>
    </source>
</reference>
<evidence type="ECO:0000313" key="2">
    <source>
        <dbReference type="Proteomes" id="UP000663440"/>
    </source>
</evidence>
<protein>
    <recommendedName>
        <fullName evidence="3">Lipoprotein</fullName>
    </recommendedName>
</protein>
<name>A0ABX7QJA9_9FLAO</name>
<evidence type="ECO:0000313" key="1">
    <source>
        <dbReference type="EMBL" id="QSW90719.1"/>
    </source>
</evidence>
<dbReference type="RefSeq" id="WP_207297868.1">
    <property type="nucleotide sequence ID" value="NZ_CP071448.1"/>
</dbReference>
<proteinExistence type="predicted"/>
<dbReference type="EMBL" id="CP071448">
    <property type="protein sequence ID" value="QSW90719.1"/>
    <property type="molecule type" value="Genomic_DNA"/>
</dbReference>